<proteinExistence type="predicted"/>
<dbReference type="Gene3D" id="3.40.50.300">
    <property type="entry name" value="P-loop containing nucleotide triphosphate hydrolases"/>
    <property type="match status" value="1"/>
</dbReference>
<reference evidence="1" key="2">
    <citation type="submission" date="2025-09" db="UniProtKB">
        <authorList>
            <consortium name="Ensembl"/>
        </authorList>
    </citation>
    <scope>IDENTIFICATION</scope>
</reference>
<name>A0A3B4XKU2_SERLL</name>
<dbReference type="Proteomes" id="UP000261360">
    <property type="component" value="Unplaced"/>
</dbReference>
<dbReference type="InterPro" id="IPR027417">
    <property type="entry name" value="P-loop_NTPase"/>
</dbReference>
<dbReference type="STRING" id="1841481.ENSSLDP00000016916"/>
<dbReference type="AlphaFoldDB" id="A0A3B4XKU2"/>
<evidence type="ECO:0000313" key="2">
    <source>
        <dbReference type="Proteomes" id="UP000261360"/>
    </source>
</evidence>
<sequence length="136" mass="15646">MFYLIIDKDTSFIIARCCKNRENRLIFNFLGHHLPVRGNVIALDMDTMMSTIYAWLENPVTLDDGITLKSDSKIESNILIVDGFLLYTSGPLINVLNHWFRISFPYEECKKRSLFDGVSRARSLSLFALALLQIQL</sequence>
<reference evidence="1" key="1">
    <citation type="submission" date="2025-08" db="UniProtKB">
        <authorList>
            <consortium name="Ensembl"/>
        </authorList>
    </citation>
    <scope>IDENTIFICATION</scope>
</reference>
<accession>A0A3B4XKU2</accession>
<organism evidence="1 2">
    <name type="scientific">Seriola lalandi dorsalis</name>
    <dbReference type="NCBI Taxonomy" id="1841481"/>
    <lineage>
        <taxon>Eukaryota</taxon>
        <taxon>Metazoa</taxon>
        <taxon>Chordata</taxon>
        <taxon>Craniata</taxon>
        <taxon>Vertebrata</taxon>
        <taxon>Euteleostomi</taxon>
        <taxon>Actinopterygii</taxon>
        <taxon>Neopterygii</taxon>
        <taxon>Teleostei</taxon>
        <taxon>Neoteleostei</taxon>
        <taxon>Acanthomorphata</taxon>
        <taxon>Carangaria</taxon>
        <taxon>Carangiformes</taxon>
        <taxon>Carangidae</taxon>
        <taxon>Seriola</taxon>
    </lineage>
</organism>
<keyword evidence="2" id="KW-1185">Reference proteome</keyword>
<evidence type="ECO:0000313" key="1">
    <source>
        <dbReference type="Ensembl" id="ENSSLDP00000016916.1"/>
    </source>
</evidence>
<protein>
    <submittedName>
        <fullName evidence="1">Uncharacterized protein</fullName>
    </submittedName>
</protein>
<dbReference type="Ensembl" id="ENSSLDT00000017516.1">
    <property type="protein sequence ID" value="ENSSLDP00000016916.1"/>
    <property type="gene ID" value="ENSSLDG00000013377.1"/>
</dbReference>